<name>A0A8S3YLP1_9EUPU</name>
<dbReference type="CDD" id="cd01040">
    <property type="entry name" value="Mb-like"/>
    <property type="match status" value="1"/>
</dbReference>
<evidence type="ECO:0000256" key="7">
    <source>
        <dbReference type="ARBA" id="ARBA00023179"/>
    </source>
</evidence>
<reference evidence="11" key="1">
    <citation type="submission" date="2021-04" db="EMBL/GenBank/DDBJ databases">
        <authorList>
            <consortium name="Molecular Ecology Group"/>
        </authorList>
    </citation>
    <scope>NUCLEOTIDE SEQUENCE</scope>
</reference>
<comment type="similarity">
    <text evidence="9">Belongs to the globin family.</text>
</comment>
<dbReference type="PRINTS" id="PR00188">
    <property type="entry name" value="PLANTGLOBIN"/>
</dbReference>
<evidence type="ECO:0000256" key="9">
    <source>
        <dbReference type="RuleBase" id="RU000356"/>
    </source>
</evidence>
<dbReference type="AlphaFoldDB" id="A0A8S3YLP1"/>
<dbReference type="GO" id="GO:0046872">
    <property type="term" value="F:metal ion binding"/>
    <property type="evidence" value="ECO:0007669"/>
    <property type="project" value="UniProtKB-KW"/>
</dbReference>
<keyword evidence="4 9" id="KW-0561">Oxygen transport</keyword>
<dbReference type="GO" id="GO:0020037">
    <property type="term" value="F:heme binding"/>
    <property type="evidence" value="ECO:0007669"/>
    <property type="project" value="InterPro"/>
</dbReference>
<proteinExistence type="inferred from homology"/>
<protein>
    <recommendedName>
        <fullName evidence="1">Globin</fullName>
    </recommendedName>
    <alternativeName>
        <fullName evidence="8">Myoglobin</fullName>
    </alternativeName>
</protein>
<sequence>MGSIFSYVFSFLAPAQQYDPTPDPTTGLTQRDREIIAHIWGLATDKKTLKSNAVEFFIQLFETYPHIQDRFELFKDKPLDELRTSPKMKAHATSVFYALTSYVENLDDPETLVGLVQKIAVSHVGRKIPADDFDKLRIVFLNFVKYLLGDQYTPEIEQAWDKLLRAQTAIYKQIEEELLSKKGTQEIPKTDI</sequence>
<keyword evidence="7" id="KW-0514">Muscle protein</keyword>
<dbReference type="InterPro" id="IPR009050">
    <property type="entry name" value="Globin-like_sf"/>
</dbReference>
<evidence type="ECO:0000256" key="1">
    <source>
        <dbReference type="ARBA" id="ARBA00013895"/>
    </source>
</evidence>
<accession>A0A8S3YLP1</accession>
<evidence type="ECO:0000313" key="11">
    <source>
        <dbReference type="EMBL" id="CAG5117218.1"/>
    </source>
</evidence>
<comment type="caution">
    <text evidence="11">The sequence shown here is derived from an EMBL/GenBank/DDBJ whole genome shotgun (WGS) entry which is preliminary data.</text>
</comment>
<evidence type="ECO:0000313" key="12">
    <source>
        <dbReference type="Proteomes" id="UP000678393"/>
    </source>
</evidence>
<gene>
    <name evidence="11" type="ORF">CUNI_LOCUS2776</name>
</gene>
<keyword evidence="2 9" id="KW-0813">Transport</keyword>
<dbReference type="Proteomes" id="UP000678393">
    <property type="component" value="Unassembled WGS sequence"/>
</dbReference>
<dbReference type="EMBL" id="CAJHNH020000369">
    <property type="protein sequence ID" value="CAG5117218.1"/>
    <property type="molecule type" value="Genomic_DNA"/>
</dbReference>
<dbReference type="InterPro" id="IPR012292">
    <property type="entry name" value="Globin/Proto"/>
</dbReference>
<feature type="domain" description="Globin" evidence="10">
    <location>
        <begin position="27"/>
        <end position="176"/>
    </location>
</feature>
<keyword evidence="6" id="KW-0408">Iron</keyword>
<evidence type="ECO:0000256" key="4">
    <source>
        <dbReference type="ARBA" id="ARBA00022621"/>
    </source>
</evidence>
<keyword evidence="12" id="KW-1185">Reference proteome</keyword>
<evidence type="ECO:0000259" key="10">
    <source>
        <dbReference type="PROSITE" id="PS01033"/>
    </source>
</evidence>
<organism evidence="11 12">
    <name type="scientific">Candidula unifasciata</name>
    <dbReference type="NCBI Taxonomy" id="100452"/>
    <lineage>
        <taxon>Eukaryota</taxon>
        <taxon>Metazoa</taxon>
        <taxon>Spiralia</taxon>
        <taxon>Lophotrochozoa</taxon>
        <taxon>Mollusca</taxon>
        <taxon>Gastropoda</taxon>
        <taxon>Heterobranchia</taxon>
        <taxon>Euthyneura</taxon>
        <taxon>Panpulmonata</taxon>
        <taxon>Eupulmonata</taxon>
        <taxon>Stylommatophora</taxon>
        <taxon>Helicina</taxon>
        <taxon>Helicoidea</taxon>
        <taxon>Geomitridae</taxon>
        <taxon>Candidula</taxon>
    </lineage>
</organism>
<dbReference type="PANTHER" id="PTHR47217:SF1">
    <property type="entry name" value="GLOBIN-LIKE PROTEIN"/>
    <property type="match status" value="1"/>
</dbReference>
<dbReference type="GO" id="GO:0019825">
    <property type="term" value="F:oxygen binding"/>
    <property type="evidence" value="ECO:0007669"/>
    <property type="project" value="InterPro"/>
</dbReference>
<keyword evidence="5" id="KW-0479">Metal-binding</keyword>
<dbReference type="OrthoDB" id="436496at2759"/>
<dbReference type="GO" id="GO:0005344">
    <property type="term" value="F:oxygen carrier activity"/>
    <property type="evidence" value="ECO:0007669"/>
    <property type="project" value="UniProtKB-KW"/>
</dbReference>
<dbReference type="InterPro" id="IPR000971">
    <property type="entry name" value="Globin"/>
</dbReference>
<dbReference type="Pfam" id="PF00042">
    <property type="entry name" value="Globin"/>
    <property type="match status" value="1"/>
</dbReference>
<dbReference type="InterPro" id="IPR044399">
    <property type="entry name" value="Mb-like_M"/>
</dbReference>
<dbReference type="SMR" id="A0A8S3YLP1"/>
<dbReference type="PANTHER" id="PTHR47217">
    <property type="entry name" value="GLOBIN-LIKE PROTEIN"/>
    <property type="match status" value="1"/>
</dbReference>
<dbReference type="Gene3D" id="1.10.490.10">
    <property type="entry name" value="Globins"/>
    <property type="match status" value="1"/>
</dbReference>
<keyword evidence="3 9" id="KW-0349">Heme</keyword>
<evidence type="ECO:0000256" key="3">
    <source>
        <dbReference type="ARBA" id="ARBA00022617"/>
    </source>
</evidence>
<evidence type="ECO:0000256" key="2">
    <source>
        <dbReference type="ARBA" id="ARBA00022448"/>
    </source>
</evidence>
<evidence type="ECO:0000256" key="5">
    <source>
        <dbReference type="ARBA" id="ARBA00022723"/>
    </source>
</evidence>
<dbReference type="PROSITE" id="PS01033">
    <property type="entry name" value="GLOBIN"/>
    <property type="match status" value="1"/>
</dbReference>
<dbReference type="SUPFAM" id="SSF46458">
    <property type="entry name" value="Globin-like"/>
    <property type="match status" value="1"/>
</dbReference>
<evidence type="ECO:0000256" key="8">
    <source>
        <dbReference type="ARBA" id="ARBA00030087"/>
    </source>
</evidence>
<evidence type="ECO:0000256" key="6">
    <source>
        <dbReference type="ARBA" id="ARBA00023004"/>
    </source>
</evidence>